<comment type="caution">
    <text evidence="2">The sequence shown here is derived from an EMBL/GenBank/DDBJ whole genome shotgun (WGS) entry which is preliminary data.</text>
</comment>
<dbReference type="EMBL" id="JACAZF010000010">
    <property type="protein sequence ID" value="KAF7293570.1"/>
    <property type="molecule type" value="Genomic_DNA"/>
</dbReference>
<feature type="compositionally biased region" description="Basic and acidic residues" evidence="1">
    <location>
        <begin position="228"/>
        <end position="241"/>
    </location>
</feature>
<feature type="region of interest" description="Disordered" evidence="1">
    <location>
        <begin position="137"/>
        <end position="177"/>
    </location>
</feature>
<dbReference type="RefSeq" id="XP_037215733.1">
    <property type="nucleotide sequence ID" value="XM_037367901.1"/>
</dbReference>
<protein>
    <submittedName>
        <fullName evidence="2">Uncharacterized protein</fullName>
    </submittedName>
</protein>
<gene>
    <name evidence="2" type="ORF">MIND_01135800</name>
</gene>
<dbReference type="AlphaFoldDB" id="A0A8H6S5N8"/>
<dbReference type="GeneID" id="59350417"/>
<dbReference type="Proteomes" id="UP000636479">
    <property type="component" value="Unassembled WGS sequence"/>
</dbReference>
<feature type="region of interest" description="Disordered" evidence="1">
    <location>
        <begin position="1"/>
        <end position="74"/>
    </location>
</feature>
<feature type="compositionally biased region" description="Polar residues" evidence="1">
    <location>
        <begin position="65"/>
        <end position="74"/>
    </location>
</feature>
<feature type="compositionally biased region" description="Pro residues" evidence="1">
    <location>
        <begin position="17"/>
        <end position="34"/>
    </location>
</feature>
<keyword evidence="3" id="KW-1185">Reference proteome</keyword>
<accession>A0A8H6S5N8</accession>
<reference evidence="2" key="1">
    <citation type="submission" date="2020-05" db="EMBL/GenBank/DDBJ databases">
        <title>Mycena genomes resolve the evolution of fungal bioluminescence.</title>
        <authorList>
            <person name="Tsai I.J."/>
        </authorList>
    </citation>
    <scope>NUCLEOTIDE SEQUENCE</scope>
    <source>
        <strain evidence="2">171206Taipei</strain>
    </source>
</reference>
<feature type="region of interest" description="Disordered" evidence="1">
    <location>
        <begin position="196"/>
        <end position="241"/>
    </location>
</feature>
<feature type="compositionally biased region" description="Polar residues" evidence="1">
    <location>
        <begin position="160"/>
        <end position="170"/>
    </location>
</feature>
<evidence type="ECO:0000313" key="3">
    <source>
        <dbReference type="Proteomes" id="UP000636479"/>
    </source>
</evidence>
<evidence type="ECO:0000256" key="1">
    <source>
        <dbReference type="SAM" id="MobiDB-lite"/>
    </source>
</evidence>
<organism evidence="2 3">
    <name type="scientific">Mycena indigotica</name>
    <dbReference type="NCBI Taxonomy" id="2126181"/>
    <lineage>
        <taxon>Eukaryota</taxon>
        <taxon>Fungi</taxon>
        <taxon>Dikarya</taxon>
        <taxon>Basidiomycota</taxon>
        <taxon>Agaricomycotina</taxon>
        <taxon>Agaricomycetes</taxon>
        <taxon>Agaricomycetidae</taxon>
        <taxon>Agaricales</taxon>
        <taxon>Marasmiineae</taxon>
        <taxon>Mycenaceae</taxon>
        <taxon>Mycena</taxon>
    </lineage>
</organism>
<evidence type="ECO:0000313" key="2">
    <source>
        <dbReference type="EMBL" id="KAF7293570.1"/>
    </source>
</evidence>
<name>A0A8H6S5N8_9AGAR</name>
<proteinExistence type="predicted"/>
<sequence>MAKKTDKKSSVNDETTPPSPSRAPAPEIPAPHVPSPTAQTCANTEPRIRSPNPEIQLEGQPLPPQTSSEETSHRCSTPAWSMDCRAALEWHKQHDRYLRPTSGGSFRYLTHLMLPVHMFFDAIVLLMNNPKPEIGRSHSYGDELTAWDNDGDTRGDADSATDQQSSNESGSDGGEWADDQLEEFWTGLLPWNITPQDFDDGWPDANPDAIQTPGNVNTDVDNAQSWGNRDKRNPKWKRDAV</sequence>
<feature type="compositionally biased region" description="Polar residues" evidence="1">
    <location>
        <begin position="212"/>
        <end position="227"/>
    </location>
</feature>